<evidence type="ECO:0000256" key="8">
    <source>
        <dbReference type="RuleBase" id="RU366003"/>
    </source>
</evidence>
<dbReference type="NCBIfam" id="NF005996">
    <property type="entry name" value="PRK08123.1"/>
    <property type="match status" value="1"/>
</dbReference>
<dbReference type="PANTHER" id="PTHR21039">
    <property type="entry name" value="HISTIDINOL PHOSPHATASE-RELATED"/>
    <property type="match status" value="1"/>
</dbReference>
<dbReference type="UniPathway" id="UPA00031">
    <property type="reaction ID" value="UER00013"/>
</dbReference>
<comment type="similarity">
    <text evidence="2 8">Belongs to the PHP hydrolase family. HisK subfamily.</text>
</comment>
<dbReference type="AlphaFoldDB" id="A0A4R5NBS6"/>
<accession>A0A4R5NBS6</accession>
<evidence type="ECO:0000313" key="10">
    <source>
        <dbReference type="EMBL" id="TDG70053.1"/>
    </source>
</evidence>
<dbReference type="NCBIfam" id="TIGR01856">
    <property type="entry name" value="hisJ_fam"/>
    <property type="match status" value="1"/>
</dbReference>
<sequence>MLKKDGHTHTKWSHHGSNQSLEEYIERAIALGFDEYTVSEHAPLPLDFLKNSIGPIDDSAMHWEELNDYQAEVTRLKKKYAAKINIKQGFEIDYIADYEPQIRAFLRDNSDWIDEIVLSVHFMKNRAGQLYGIDYSPELLAEGFKLELANPQELFQRYYATLAQSVEFITGLPQNINIRIGHMTLIRKYQKYFDLPDFDHKIYSTIRDILEMLHNRHYQLDFNAAGISKPYNGEPYPSLDIAKAAHEMGITLVYGSDAHQVQDVGQHFDIIQQAMQSFDKIVHDEQA</sequence>
<comment type="caution">
    <text evidence="10">The sequence shown here is derived from an EMBL/GenBank/DDBJ whole genome shotgun (WGS) entry which is preliminary data.</text>
</comment>
<name>A0A4R5NBS6_9LACO</name>
<evidence type="ECO:0000256" key="1">
    <source>
        <dbReference type="ARBA" id="ARBA00004970"/>
    </source>
</evidence>
<keyword evidence="11" id="KW-1185">Reference proteome</keyword>
<evidence type="ECO:0000259" key="9">
    <source>
        <dbReference type="Pfam" id="PF02811"/>
    </source>
</evidence>
<dbReference type="InterPro" id="IPR010140">
    <property type="entry name" value="Histidinol_P_phosphatase_HisJ"/>
</dbReference>
<evidence type="ECO:0000256" key="2">
    <source>
        <dbReference type="ARBA" id="ARBA00009152"/>
    </source>
</evidence>
<dbReference type="Proteomes" id="UP000295681">
    <property type="component" value="Unassembled WGS sequence"/>
</dbReference>
<dbReference type="InterPro" id="IPR016195">
    <property type="entry name" value="Pol/histidinol_Pase-like"/>
</dbReference>
<comment type="pathway">
    <text evidence="1 8">Amino-acid biosynthesis; L-histidine biosynthesis; L-histidine from 5-phospho-alpha-D-ribose 1-diphosphate: step 8/9.</text>
</comment>
<dbReference type="GO" id="GO:0005737">
    <property type="term" value="C:cytoplasm"/>
    <property type="evidence" value="ECO:0007669"/>
    <property type="project" value="TreeGrafter"/>
</dbReference>
<evidence type="ECO:0000256" key="7">
    <source>
        <dbReference type="ARBA" id="ARBA00049158"/>
    </source>
</evidence>
<reference evidence="10 11" key="1">
    <citation type="journal article" date="2019" name="Appl. Microbiol. Biotechnol.">
        <title>Uncovering carbohydrate metabolism through a genotype-phenotype association study of 56 lactic acid bacteria genomes.</title>
        <authorList>
            <person name="Buron-Moles G."/>
            <person name="Chailyan A."/>
            <person name="Dolejs I."/>
            <person name="Forster J."/>
            <person name="Miks M.H."/>
        </authorList>
    </citation>
    <scope>NUCLEOTIDE SEQUENCE [LARGE SCALE GENOMIC DNA]</scope>
    <source>
        <strain evidence="10 11">ATCC 700006</strain>
    </source>
</reference>
<evidence type="ECO:0000256" key="5">
    <source>
        <dbReference type="ARBA" id="ARBA00022801"/>
    </source>
</evidence>
<dbReference type="EC" id="3.1.3.15" evidence="3 8"/>
<evidence type="ECO:0000256" key="3">
    <source>
        <dbReference type="ARBA" id="ARBA00013085"/>
    </source>
</evidence>
<organism evidence="10 11">
    <name type="scientific">Leuconostoc fallax</name>
    <dbReference type="NCBI Taxonomy" id="1251"/>
    <lineage>
        <taxon>Bacteria</taxon>
        <taxon>Bacillati</taxon>
        <taxon>Bacillota</taxon>
        <taxon>Bacilli</taxon>
        <taxon>Lactobacillales</taxon>
        <taxon>Lactobacillaceae</taxon>
        <taxon>Leuconostoc</taxon>
    </lineage>
</organism>
<evidence type="ECO:0000256" key="4">
    <source>
        <dbReference type="ARBA" id="ARBA00022605"/>
    </source>
</evidence>
<protein>
    <recommendedName>
        <fullName evidence="3 8">Histidinol-phosphatase</fullName>
        <shortName evidence="8">HolPase</shortName>
        <ecNumber evidence="3 8">3.1.3.15</ecNumber>
    </recommendedName>
</protein>
<dbReference type="GO" id="GO:0004401">
    <property type="term" value="F:histidinol-phosphatase activity"/>
    <property type="evidence" value="ECO:0007669"/>
    <property type="project" value="UniProtKB-UniRule"/>
</dbReference>
<dbReference type="GO" id="GO:0000105">
    <property type="term" value="P:L-histidine biosynthetic process"/>
    <property type="evidence" value="ECO:0007669"/>
    <property type="project" value="UniProtKB-UniRule"/>
</dbReference>
<dbReference type="SUPFAM" id="SSF89550">
    <property type="entry name" value="PHP domain-like"/>
    <property type="match status" value="1"/>
</dbReference>
<dbReference type="STRING" id="907931.GCA_000165675_01828"/>
<dbReference type="CDD" id="cd12110">
    <property type="entry name" value="PHP_HisPPase_Hisj_like"/>
    <property type="match status" value="1"/>
</dbReference>
<feature type="domain" description="PHP" evidence="9">
    <location>
        <begin position="5"/>
        <end position="224"/>
    </location>
</feature>
<comment type="catalytic activity">
    <reaction evidence="7 8">
        <text>L-histidinol phosphate + H2O = L-histidinol + phosphate</text>
        <dbReference type="Rhea" id="RHEA:14465"/>
        <dbReference type="ChEBI" id="CHEBI:15377"/>
        <dbReference type="ChEBI" id="CHEBI:43474"/>
        <dbReference type="ChEBI" id="CHEBI:57699"/>
        <dbReference type="ChEBI" id="CHEBI:57980"/>
        <dbReference type="EC" id="3.1.3.15"/>
    </reaction>
</comment>
<dbReference type="EMBL" id="PUFI01000002">
    <property type="protein sequence ID" value="TDG70053.1"/>
    <property type="molecule type" value="Genomic_DNA"/>
</dbReference>
<keyword evidence="5 8" id="KW-0378">Hydrolase</keyword>
<keyword evidence="6 8" id="KW-0368">Histidine biosynthesis</keyword>
<evidence type="ECO:0000256" key="6">
    <source>
        <dbReference type="ARBA" id="ARBA00023102"/>
    </source>
</evidence>
<gene>
    <name evidence="10" type="ORF">C5L23_001577</name>
</gene>
<dbReference type="PANTHER" id="PTHR21039:SF0">
    <property type="entry name" value="HISTIDINOL-PHOSPHATASE"/>
    <property type="match status" value="1"/>
</dbReference>
<proteinExistence type="inferred from homology"/>
<dbReference type="Pfam" id="PF02811">
    <property type="entry name" value="PHP"/>
    <property type="match status" value="1"/>
</dbReference>
<dbReference type="Gene3D" id="3.20.20.140">
    <property type="entry name" value="Metal-dependent hydrolases"/>
    <property type="match status" value="1"/>
</dbReference>
<evidence type="ECO:0000313" key="11">
    <source>
        <dbReference type="Proteomes" id="UP000295681"/>
    </source>
</evidence>
<keyword evidence="4 8" id="KW-0028">Amino-acid biosynthesis</keyword>
<dbReference type="RefSeq" id="WP_133264110.1">
    <property type="nucleotide sequence ID" value="NZ_JAGYGP010000003.1"/>
</dbReference>
<dbReference type="InterPro" id="IPR004013">
    <property type="entry name" value="PHP_dom"/>
</dbReference>